<dbReference type="InterPro" id="IPR007329">
    <property type="entry name" value="FMN-bd"/>
</dbReference>
<dbReference type="Pfam" id="PF04205">
    <property type="entry name" value="FMN_bind"/>
    <property type="match status" value="1"/>
</dbReference>
<evidence type="ECO:0000313" key="2">
    <source>
        <dbReference type="EMBL" id="KID49853.1"/>
    </source>
</evidence>
<dbReference type="GO" id="GO:0010181">
    <property type="term" value="F:FMN binding"/>
    <property type="evidence" value="ECO:0007669"/>
    <property type="project" value="InterPro"/>
</dbReference>
<gene>
    <name evidence="2" type="ORF">C095_03490</name>
</gene>
<protein>
    <recommendedName>
        <fullName evidence="1">FMN-binding domain-containing protein</fullName>
    </recommendedName>
</protein>
<dbReference type="AlphaFoldDB" id="A0A017H905"/>
<dbReference type="OrthoDB" id="90011at2"/>
<name>A0A017H905_9FUSO</name>
<proteinExistence type="predicted"/>
<feature type="domain" description="FMN-binding" evidence="1">
    <location>
        <begin position="51"/>
        <end position="136"/>
    </location>
</feature>
<comment type="caution">
    <text evidence="2">The sequence shown here is derived from an EMBL/GenBank/DDBJ whole genome shotgun (WGS) entry which is preliminary data.</text>
</comment>
<sequence>MKKKMWMLTLAMLALVIACGKKDFSKMTFQDGSYAGQYVSEDSEHKDSCEVILEIKENKIVSCQATFKDAQGEIKDEHYGENAGEEKFTKAQLAVQGFEKYSDMLLEVQDPEKVDSIAGATVSNKEFKEAVWNALEKAK</sequence>
<dbReference type="PATRIC" id="fig|1226633.4.peg.701"/>
<dbReference type="EMBL" id="AUZI01000011">
    <property type="protein sequence ID" value="KID49853.1"/>
    <property type="molecule type" value="Genomic_DNA"/>
</dbReference>
<evidence type="ECO:0000259" key="1">
    <source>
        <dbReference type="Pfam" id="PF04205"/>
    </source>
</evidence>
<dbReference type="GO" id="GO:0016020">
    <property type="term" value="C:membrane"/>
    <property type="evidence" value="ECO:0007669"/>
    <property type="project" value="InterPro"/>
</dbReference>
<dbReference type="Proteomes" id="UP000031184">
    <property type="component" value="Unassembled WGS sequence"/>
</dbReference>
<dbReference type="PIRSF" id="PIRSF036531">
    <property type="entry name" value="Tpp15_prd"/>
    <property type="match status" value="1"/>
</dbReference>
<dbReference type="PROSITE" id="PS51257">
    <property type="entry name" value="PROKAR_LIPOPROTEIN"/>
    <property type="match status" value="1"/>
</dbReference>
<dbReference type="Gene3D" id="3.90.1010.20">
    <property type="match status" value="1"/>
</dbReference>
<accession>A0A017H905</accession>
<evidence type="ECO:0000313" key="3">
    <source>
        <dbReference type="Proteomes" id="UP000031184"/>
    </source>
</evidence>
<reference evidence="2 3" key="1">
    <citation type="submission" date="2013-08" db="EMBL/GenBank/DDBJ databases">
        <title>An opportunistic ruminal bacterium that causes liver abscesses in cattle.</title>
        <authorList>
            <person name="Benahmed F.H."/>
            <person name="Rasmussen M."/>
            <person name="Harbottle H."/>
            <person name="Soppet D."/>
            <person name="Nagaraja T.G."/>
            <person name="Davidson M."/>
        </authorList>
    </citation>
    <scope>NUCLEOTIDE SEQUENCE [LARGE SCALE GENOMIC DNA]</scope>
    <source>
        <strain evidence="2 3">B35</strain>
    </source>
</reference>
<dbReference type="InterPro" id="IPR017058">
    <property type="entry name" value="Major_M_immunogen_Tpp15_prd"/>
</dbReference>
<organism evidence="2 3">
    <name type="scientific">Fusobacterium necrophorum subsp. funduliforme B35</name>
    <dbReference type="NCBI Taxonomy" id="1226633"/>
    <lineage>
        <taxon>Bacteria</taxon>
        <taxon>Fusobacteriati</taxon>
        <taxon>Fusobacteriota</taxon>
        <taxon>Fusobacteriia</taxon>
        <taxon>Fusobacteriales</taxon>
        <taxon>Fusobacteriaceae</taxon>
        <taxon>Fusobacterium</taxon>
    </lineage>
</organism>
<dbReference type="RefSeq" id="WP_039121441.1">
    <property type="nucleotide sequence ID" value="NZ_AOJP01000001.1"/>
</dbReference>